<name>A0AAU7AW10_9ACTN</name>
<dbReference type="PRINTS" id="PR00313">
    <property type="entry name" value="CABNDNGRPT"/>
</dbReference>
<reference evidence="5" key="1">
    <citation type="submission" date="2022-12" db="EMBL/GenBank/DDBJ databases">
        <title>Paraconexibacter alkalitolerans sp. nov. and Baekduia alba sp. nov., isolated from soil and emended description of the genera Paraconexibacter (Chun et al., 2020) and Baekduia (An et al., 2020).</title>
        <authorList>
            <person name="Vieira S."/>
            <person name="Huber K.J."/>
            <person name="Geppert A."/>
            <person name="Wolf J."/>
            <person name="Neumann-Schaal M."/>
            <person name="Muesken M."/>
            <person name="Overmann J."/>
        </authorList>
    </citation>
    <scope>NUCLEOTIDE SEQUENCE</scope>
    <source>
        <strain evidence="5">AEG42_29</strain>
    </source>
</reference>
<dbReference type="SUPFAM" id="SSF51120">
    <property type="entry name" value="beta-Roll"/>
    <property type="match status" value="2"/>
</dbReference>
<comment type="subcellular location">
    <subcellularLocation>
        <location evidence="1">Secreted</location>
    </subcellularLocation>
</comment>
<dbReference type="PANTHER" id="PTHR38340">
    <property type="entry name" value="S-LAYER PROTEIN"/>
    <property type="match status" value="1"/>
</dbReference>
<dbReference type="Gene3D" id="2.150.10.10">
    <property type="entry name" value="Serralysin-like metalloprotease, C-terminal"/>
    <property type="match status" value="3"/>
</dbReference>
<dbReference type="InterPro" id="IPR001343">
    <property type="entry name" value="Hemolysn_Ca-bd"/>
</dbReference>
<feature type="compositionally biased region" description="Gly residues" evidence="3">
    <location>
        <begin position="137"/>
        <end position="147"/>
    </location>
</feature>
<evidence type="ECO:0000256" key="1">
    <source>
        <dbReference type="ARBA" id="ARBA00004613"/>
    </source>
</evidence>
<dbReference type="InterPro" id="IPR018511">
    <property type="entry name" value="Hemolysin-typ_Ca-bd_CS"/>
</dbReference>
<feature type="signal peptide" evidence="4">
    <location>
        <begin position="1"/>
        <end position="23"/>
    </location>
</feature>
<evidence type="ECO:0000256" key="2">
    <source>
        <dbReference type="ARBA" id="ARBA00022525"/>
    </source>
</evidence>
<protein>
    <recommendedName>
        <fullName evidence="6">Calcium-binding protein</fullName>
    </recommendedName>
</protein>
<feature type="region of interest" description="Disordered" evidence="3">
    <location>
        <begin position="241"/>
        <end position="297"/>
    </location>
</feature>
<evidence type="ECO:0000256" key="4">
    <source>
        <dbReference type="SAM" id="SignalP"/>
    </source>
</evidence>
<dbReference type="AlphaFoldDB" id="A0AAU7AW10"/>
<dbReference type="PANTHER" id="PTHR38340:SF1">
    <property type="entry name" value="S-LAYER PROTEIN"/>
    <property type="match status" value="1"/>
</dbReference>
<evidence type="ECO:0000256" key="3">
    <source>
        <dbReference type="SAM" id="MobiDB-lite"/>
    </source>
</evidence>
<gene>
    <name evidence="5" type="ORF">DSM112329_02691</name>
</gene>
<dbReference type="RefSeq" id="WP_354702334.1">
    <property type="nucleotide sequence ID" value="NZ_CP114014.1"/>
</dbReference>
<dbReference type="InterPro" id="IPR050557">
    <property type="entry name" value="RTX_toxin/Mannuronan_C5-epim"/>
</dbReference>
<organism evidence="5">
    <name type="scientific">Paraconexibacter sp. AEG42_29</name>
    <dbReference type="NCBI Taxonomy" id="2997339"/>
    <lineage>
        <taxon>Bacteria</taxon>
        <taxon>Bacillati</taxon>
        <taxon>Actinomycetota</taxon>
        <taxon>Thermoleophilia</taxon>
        <taxon>Solirubrobacterales</taxon>
        <taxon>Paraconexibacteraceae</taxon>
        <taxon>Paraconexibacter</taxon>
    </lineage>
</organism>
<evidence type="ECO:0000313" key="5">
    <source>
        <dbReference type="EMBL" id="XAY05831.1"/>
    </source>
</evidence>
<keyword evidence="4" id="KW-0732">Signal</keyword>
<feature type="chain" id="PRO_5043694532" description="Calcium-binding protein" evidence="4">
    <location>
        <begin position="24"/>
        <end position="533"/>
    </location>
</feature>
<dbReference type="Pfam" id="PF00353">
    <property type="entry name" value="HemolysinCabind"/>
    <property type="match status" value="5"/>
</dbReference>
<proteinExistence type="predicted"/>
<dbReference type="EMBL" id="CP114014">
    <property type="protein sequence ID" value="XAY05831.1"/>
    <property type="molecule type" value="Genomic_DNA"/>
</dbReference>
<keyword evidence="2" id="KW-0964">Secreted</keyword>
<feature type="compositionally biased region" description="Gly residues" evidence="3">
    <location>
        <begin position="284"/>
        <end position="296"/>
    </location>
</feature>
<dbReference type="PROSITE" id="PS00330">
    <property type="entry name" value="HEMOLYSIN_CALCIUM"/>
    <property type="match status" value="3"/>
</dbReference>
<dbReference type="GO" id="GO:0005576">
    <property type="term" value="C:extracellular region"/>
    <property type="evidence" value="ECO:0007669"/>
    <property type="project" value="UniProtKB-SubCell"/>
</dbReference>
<dbReference type="InterPro" id="IPR011049">
    <property type="entry name" value="Serralysin-like_metalloprot_C"/>
</dbReference>
<dbReference type="KEGG" id="parq:DSM112329_02691"/>
<dbReference type="GO" id="GO:0005509">
    <property type="term" value="F:calcium ion binding"/>
    <property type="evidence" value="ECO:0007669"/>
    <property type="project" value="InterPro"/>
</dbReference>
<feature type="region of interest" description="Disordered" evidence="3">
    <location>
        <begin position="130"/>
        <end position="152"/>
    </location>
</feature>
<accession>A0AAU7AW10</accession>
<sequence>MPHSFPVRWVVATAMSLAALAGAAEPGLAATLTGGASIITLQDTGSEANDVRISKTPTAVTITDAAVPLDSTDGCERIDAHTARCPYAKTPPPILTVELGGGDDSGFVDRSFSSNEGLFLLMGGPGDDTLRSHAAAPGGGTVDGGPGNDTLEGGDVIAALNGSTTPQIDEFGENLSGGDGNDVIVGWAGNDQLDGGAGNDVIDGGAGRDTIRGGSGDDRIAGDILTGAVGSRTVPGQFYAPESDTLYGEEGNDVLTGGTGSDKQDGGPGADRVLGGEDDDNLHGGPGGDVIDGGPGFDSFDYFDSPQGVTVTVGDDVDDGAPGEGDRVLATVEAITGSRFDDVLIGDDGLNQLKGGDGEDRIVGRGGLHDLLDGGPGTDVLDARDQGAAAAASVAIPLTDVASVDDAVHCLGGDDTVDLDQDDRVVDQKKCGEVRRAVPTLRASSTNRIAVVVGCRAACTTTARLVVGSTELARVTTKLDAGGKRTARLLLTPAARKLLRSRRSVRATLRISTTTAGGQPRGTVRRLVLRPRR</sequence>
<evidence type="ECO:0008006" key="6">
    <source>
        <dbReference type="Google" id="ProtNLM"/>
    </source>
</evidence>